<evidence type="ECO:0000313" key="4">
    <source>
        <dbReference type="WBParaSite" id="ECPE_0000292301-mRNA-1"/>
    </source>
</evidence>
<feature type="compositionally biased region" description="Low complexity" evidence="1">
    <location>
        <begin position="548"/>
        <end position="570"/>
    </location>
</feature>
<feature type="compositionally biased region" description="Low complexity" evidence="1">
    <location>
        <begin position="320"/>
        <end position="335"/>
    </location>
</feature>
<feature type="compositionally biased region" description="Polar residues" evidence="1">
    <location>
        <begin position="416"/>
        <end position="426"/>
    </location>
</feature>
<dbReference type="WBParaSite" id="ECPE_0000292301-mRNA-1">
    <property type="protein sequence ID" value="ECPE_0000292301-mRNA-1"/>
    <property type="gene ID" value="ECPE_0000292301"/>
</dbReference>
<feature type="compositionally biased region" description="Polar residues" evidence="1">
    <location>
        <begin position="469"/>
        <end position="491"/>
    </location>
</feature>
<feature type="compositionally biased region" description="Basic and acidic residues" evidence="1">
    <location>
        <begin position="509"/>
        <end position="528"/>
    </location>
</feature>
<dbReference type="AlphaFoldDB" id="A0A183A7I5"/>
<feature type="compositionally biased region" description="Polar residues" evidence="1">
    <location>
        <begin position="341"/>
        <end position="357"/>
    </location>
</feature>
<organism evidence="4">
    <name type="scientific">Echinostoma caproni</name>
    <dbReference type="NCBI Taxonomy" id="27848"/>
    <lineage>
        <taxon>Eukaryota</taxon>
        <taxon>Metazoa</taxon>
        <taxon>Spiralia</taxon>
        <taxon>Lophotrochozoa</taxon>
        <taxon>Platyhelminthes</taxon>
        <taxon>Trematoda</taxon>
        <taxon>Digenea</taxon>
        <taxon>Plagiorchiida</taxon>
        <taxon>Echinostomata</taxon>
        <taxon>Echinostomatoidea</taxon>
        <taxon>Echinostomatidae</taxon>
        <taxon>Echinostoma</taxon>
    </lineage>
</organism>
<keyword evidence="3" id="KW-1185">Reference proteome</keyword>
<sequence>MLHILADPPRKRIDSLKLTLNGSSRLSLGNLSEGSPLSGRRGLAVQKLRKKSFSTGLDSQSSTPAVSPLGSPLSLQRVHCRTSSCESTGTILSTPNSLTIPAPYRGPVPICMPAGTRHMPAILCSGNGITAVTTAVAALAANNTSSGNSNNSGTLAPNSVVPPSKFNPHSTVPAETLSIPAVVSSTGATLSVGHAHPNLNVYCFSNIPAPPPVPGQPGAPPTLHPSTLTPPFVPTMHLLAPHIHPHHPTASGHHHHHHHAFTAGPTYLIPTMPPFHTPVRMPPPPPSACAGPGPTPTALLSQPACVLPAQNPVTTTEGRSISTTPTPTSNSIPSSDAVVDTASSETVAGIVSSSESVSKTKDTEANNGVSEPDSVKEKERDKLNKEDKPDLSEQLINPAESFTVPNNATMTLRTNMVNTSPNTAPSSPVDLVPSRPKRSSIPTNSPPAAYTHRYLRDTPAVPLDGKIRSNGTAVSSNSPTNGKQSTKSQAPLLTPSSSSSPSASPPAMAEKRKSNTAEDPGSKSHDSSHPSPSLSSPTGRTRHVNSVSPAGSTNTSTATTPTSPNASSGGQPWRVKLNNFRMSFLGSPRFHRKKSGLVSGVDETPPGSPKVTTGLSQTGSRPGSGRSATTEPSPLLTHKSWFDGFLSAASGHVIVKGSQNAYNAAAAAEDAAALAISTNAKLSESATIPKTADSDLAKVAATGIVVQSSGDRKDSDLTLRSPRTTTVPETSLSPLSDSGQPRTRSARPVTIGDTSSGSTAAVTEQVTGTTTTGDVLCVMTKQSERRNTKGTTCTSGPTSALPEETNHVIMIKGRALNRLKAELVQVYFRVFLCS</sequence>
<protein>
    <submittedName>
        <fullName evidence="4">Mucin-5AC</fullName>
    </submittedName>
</protein>
<accession>A0A183A7I5</accession>
<feature type="compositionally biased region" description="Low complexity" evidence="1">
    <location>
        <begin position="495"/>
        <end position="507"/>
    </location>
</feature>
<feature type="compositionally biased region" description="Polar residues" evidence="1">
    <location>
        <begin position="721"/>
        <end position="743"/>
    </location>
</feature>
<feature type="compositionally biased region" description="Polar residues" evidence="1">
    <location>
        <begin position="53"/>
        <end position="65"/>
    </location>
</feature>
<reference evidence="2 3" key="2">
    <citation type="submission" date="2018-11" db="EMBL/GenBank/DDBJ databases">
        <authorList>
            <consortium name="Pathogen Informatics"/>
        </authorList>
    </citation>
    <scope>NUCLEOTIDE SEQUENCE [LARGE SCALE GENOMIC DNA]</scope>
    <source>
        <strain evidence="2 3">Egypt</strain>
    </source>
</reference>
<feature type="region of interest" description="Disordered" evidence="1">
    <location>
        <begin position="53"/>
        <end position="72"/>
    </location>
</feature>
<feature type="region of interest" description="Disordered" evidence="1">
    <location>
        <begin position="416"/>
        <end position="573"/>
    </location>
</feature>
<proteinExistence type="predicted"/>
<feature type="region of interest" description="Disordered" evidence="1">
    <location>
        <begin position="708"/>
        <end position="766"/>
    </location>
</feature>
<feature type="region of interest" description="Disordered" evidence="1">
    <location>
        <begin position="596"/>
        <end position="634"/>
    </location>
</feature>
<feature type="compositionally biased region" description="Basic and acidic residues" evidence="1">
    <location>
        <begin position="373"/>
        <end position="390"/>
    </location>
</feature>
<name>A0A183A7I5_9TREM</name>
<reference evidence="4" key="1">
    <citation type="submission" date="2016-06" db="UniProtKB">
        <authorList>
            <consortium name="WormBaseParasite"/>
        </authorList>
    </citation>
    <scope>IDENTIFICATION</scope>
</reference>
<feature type="compositionally biased region" description="Polar residues" evidence="1">
    <location>
        <begin position="610"/>
        <end position="632"/>
    </location>
</feature>
<evidence type="ECO:0000256" key="1">
    <source>
        <dbReference type="SAM" id="MobiDB-lite"/>
    </source>
</evidence>
<evidence type="ECO:0000313" key="2">
    <source>
        <dbReference type="EMBL" id="VDP67846.1"/>
    </source>
</evidence>
<dbReference type="Proteomes" id="UP000272942">
    <property type="component" value="Unassembled WGS sequence"/>
</dbReference>
<feature type="region of interest" description="Disordered" evidence="1">
    <location>
        <begin position="313"/>
        <end position="390"/>
    </location>
</feature>
<evidence type="ECO:0000313" key="3">
    <source>
        <dbReference type="Proteomes" id="UP000272942"/>
    </source>
</evidence>
<dbReference type="OrthoDB" id="193931at2759"/>
<dbReference type="EMBL" id="UZAN01039959">
    <property type="protein sequence ID" value="VDP67846.1"/>
    <property type="molecule type" value="Genomic_DNA"/>
</dbReference>
<gene>
    <name evidence="2" type="ORF">ECPE_LOCUS2920</name>
</gene>